<organism evidence="3">
    <name type="scientific">Camponotus floridanus</name>
    <name type="common">Florida carpenter ant</name>
    <dbReference type="NCBI Taxonomy" id="104421"/>
    <lineage>
        <taxon>Eukaryota</taxon>
        <taxon>Metazoa</taxon>
        <taxon>Ecdysozoa</taxon>
        <taxon>Arthropoda</taxon>
        <taxon>Hexapoda</taxon>
        <taxon>Insecta</taxon>
        <taxon>Pterygota</taxon>
        <taxon>Neoptera</taxon>
        <taxon>Endopterygota</taxon>
        <taxon>Hymenoptera</taxon>
        <taxon>Apocrita</taxon>
        <taxon>Aculeata</taxon>
        <taxon>Formicoidea</taxon>
        <taxon>Formicidae</taxon>
        <taxon>Formicinae</taxon>
        <taxon>Camponotus</taxon>
    </lineage>
</organism>
<dbReference type="Proteomes" id="UP000000311">
    <property type="component" value="Unassembled WGS sequence"/>
</dbReference>
<accession>E2ACT6</accession>
<name>E2ACT6_CAMFO</name>
<reference evidence="2 3" key="1">
    <citation type="journal article" date="2010" name="Science">
        <title>Genomic comparison of the ants Camponotus floridanus and Harpegnathos saltator.</title>
        <authorList>
            <person name="Bonasio R."/>
            <person name="Zhang G."/>
            <person name="Ye C."/>
            <person name="Mutti N.S."/>
            <person name="Fang X."/>
            <person name="Qin N."/>
            <person name="Donahue G."/>
            <person name="Yang P."/>
            <person name="Li Q."/>
            <person name="Li C."/>
            <person name="Zhang P."/>
            <person name="Huang Z."/>
            <person name="Berger S.L."/>
            <person name="Reinberg D."/>
            <person name="Wang J."/>
            <person name="Liebig J."/>
        </authorList>
    </citation>
    <scope>NUCLEOTIDE SEQUENCE [LARGE SCALE GENOMIC DNA]</scope>
    <source>
        <strain evidence="3">C129</strain>
    </source>
</reference>
<evidence type="ECO:0000313" key="2">
    <source>
        <dbReference type="EMBL" id="EFN68734.1"/>
    </source>
</evidence>
<dbReference type="AlphaFoldDB" id="E2ACT6"/>
<gene>
    <name evidence="2" type="ORF">EAG_14660</name>
</gene>
<feature type="region of interest" description="Disordered" evidence="1">
    <location>
        <begin position="1"/>
        <end position="34"/>
    </location>
</feature>
<proteinExistence type="predicted"/>
<sequence length="127" mass="13811">MQRKDLISTGRPISSSFRVASSDKEKKKRGRGEQVTTWLASMVSRNKLCSNRKAQKAGESKGTKIPQCTSCTSTQSNVSAVWHALVPGNSATACLASSVLVDNCPYDISQNNVHVPQHQVPRPKSEL</sequence>
<dbReference type="EMBL" id="GL438582">
    <property type="protein sequence ID" value="EFN68734.1"/>
    <property type="molecule type" value="Genomic_DNA"/>
</dbReference>
<protein>
    <submittedName>
        <fullName evidence="2">Uncharacterized protein</fullName>
    </submittedName>
</protein>
<keyword evidence="3" id="KW-1185">Reference proteome</keyword>
<dbReference type="InParanoid" id="E2ACT6"/>
<evidence type="ECO:0000313" key="3">
    <source>
        <dbReference type="Proteomes" id="UP000000311"/>
    </source>
</evidence>
<evidence type="ECO:0000256" key="1">
    <source>
        <dbReference type="SAM" id="MobiDB-lite"/>
    </source>
</evidence>